<dbReference type="Proteomes" id="UP000693981">
    <property type="component" value="Unassembled WGS sequence"/>
</dbReference>
<feature type="compositionally biased region" description="Low complexity" evidence="1">
    <location>
        <begin position="82"/>
        <end position="97"/>
    </location>
</feature>
<name>A0A8T1W5D7_9STRA</name>
<evidence type="ECO:0000256" key="1">
    <source>
        <dbReference type="SAM" id="MobiDB-lite"/>
    </source>
</evidence>
<gene>
    <name evidence="2" type="ORF">PHYBOEH_007567</name>
</gene>
<proteinExistence type="predicted"/>
<sequence>MCHRRRLQLGQRDGECWCRPVRGSVRHGQVEGVSRILMDDYTMFGCAMPYNANTKFACYWAQEFATGETEVSNSGAAPTPAPTVEVSTSAPTTSASETLATIVSGTETPEVPPCSVFRVV</sequence>
<evidence type="ECO:0000313" key="2">
    <source>
        <dbReference type="EMBL" id="KAG7389152.1"/>
    </source>
</evidence>
<accession>A0A8T1W5D7</accession>
<dbReference type="AlphaFoldDB" id="A0A8T1W5D7"/>
<organism evidence="2 3">
    <name type="scientific">Phytophthora boehmeriae</name>
    <dbReference type="NCBI Taxonomy" id="109152"/>
    <lineage>
        <taxon>Eukaryota</taxon>
        <taxon>Sar</taxon>
        <taxon>Stramenopiles</taxon>
        <taxon>Oomycota</taxon>
        <taxon>Peronosporomycetes</taxon>
        <taxon>Peronosporales</taxon>
        <taxon>Peronosporaceae</taxon>
        <taxon>Phytophthora</taxon>
    </lineage>
</organism>
<feature type="region of interest" description="Disordered" evidence="1">
    <location>
        <begin position="70"/>
        <end position="97"/>
    </location>
</feature>
<reference evidence="2" key="1">
    <citation type="submission" date="2021-02" db="EMBL/GenBank/DDBJ databases">
        <authorList>
            <person name="Palmer J.M."/>
        </authorList>
    </citation>
    <scope>NUCLEOTIDE SEQUENCE</scope>
    <source>
        <strain evidence="2">SCRP23</strain>
    </source>
</reference>
<keyword evidence="3" id="KW-1185">Reference proteome</keyword>
<protein>
    <submittedName>
        <fullName evidence="2">Uncharacterized protein</fullName>
    </submittedName>
</protein>
<evidence type="ECO:0000313" key="3">
    <source>
        <dbReference type="Proteomes" id="UP000693981"/>
    </source>
</evidence>
<dbReference type="EMBL" id="JAGDFL010000417">
    <property type="protein sequence ID" value="KAG7389152.1"/>
    <property type="molecule type" value="Genomic_DNA"/>
</dbReference>
<comment type="caution">
    <text evidence="2">The sequence shown here is derived from an EMBL/GenBank/DDBJ whole genome shotgun (WGS) entry which is preliminary data.</text>
</comment>